<accession>A0ABX9VJI8</accession>
<protein>
    <submittedName>
        <fullName evidence="3">Alpha/beta fold hydrolase</fullName>
    </submittedName>
</protein>
<dbReference type="EMBL" id="RFLX01000007">
    <property type="protein sequence ID" value="RMI24761.1"/>
    <property type="molecule type" value="Genomic_DNA"/>
</dbReference>
<evidence type="ECO:0000313" key="3">
    <source>
        <dbReference type="EMBL" id="RMI24761.1"/>
    </source>
</evidence>
<evidence type="ECO:0000256" key="1">
    <source>
        <dbReference type="SAM" id="Phobius"/>
    </source>
</evidence>
<dbReference type="RefSeq" id="WP_122139998.1">
    <property type="nucleotide sequence ID" value="NZ_RFLX01000007.1"/>
</dbReference>
<dbReference type="PANTHER" id="PTHR36837">
    <property type="entry name" value="POLY(3-HYDROXYALKANOATE) POLYMERASE SUBUNIT PHAC"/>
    <property type="match status" value="1"/>
</dbReference>
<feature type="domain" description="AB hydrolase-1" evidence="2">
    <location>
        <begin position="145"/>
        <end position="391"/>
    </location>
</feature>
<keyword evidence="3" id="KW-0378">Hydrolase</keyword>
<dbReference type="PANTHER" id="PTHR36837:SF4">
    <property type="entry name" value="BLR0908 PROTEIN"/>
    <property type="match status" value="1"/>
</dbReference>
<keyword evidence="1" id="KW-0812">Transmembrane</keyword>
<keyword evidence="4" id="KW-1185">Reference proteome</keyword>
<feature type="transmembrane region" description="Helical" evidence="1">
    <location>
        <begin position="193"/>
        <end position="216"/>
    </location>
</feature>
<keyword evidence="1" id="KW-1133">Transmembrane helix</keyword>
<evidence type="ECO:0000259" key="2">
    <source>
        <dbReference type="Pfam" id="PF00561"/>
    </source>
</evidence>
<comment type="caution">
    <text evidence="3">The sequence shown here is derived from an EMBL/GenBank/DDBJ whole genome shotgun (WGS) entry which is preliminary data.</text>
</comment>
<dbReference type="GO" id="GO:0016787">
    <property type="term" value="F:hydrolase activity"/>
    <property type="evidence" value="ECO:0007669"/>
    <property type="project" value="UniProtKB-KW"/>
</dbReference>
<dbReference type="SUPFAM" id="SSF53474">
    <property type="entry name" value="alpha/beta-Hydrolases"/>
    <property type="match status" value="1"/>
</dbReference>
<dbReference type="InterPro" id="IPR029058">
    <property type="entry name" value="AB_hydrolase_fold"/>
</dbReference>
<proteinExistence type="predicted"/>
<dbReference type="InterPro" id="IPR000073">
    <property type="entry name" value="AB_hydrolase_1"/>
</dbReference>
<dbReference type="InterPro" id="IPR051321">
    <property type="entry name" value="PHA/PHB_synthase"/>
</dbReference>
<keyword evidence="1" id="KW-0472">Membrane</keyword>
<dbReference type="Gene3D" id="3.40.50.1820">
    <property type="entry name" value="alpha/beta hydrolase"/>
    <property type="match status" value="1"/>
</dbReference>
<evidence type="ECO:0000313" key="4">
    <source>
        <dbReference type="Proteomes" id="UP000274097"/>
    </source>
</evidence>
<organism evidence="3 4">
    <name type="scientific">Teichococcus wenyumeiae</name>
    <dbReference type="NCBI Taxonomy" id="2478470"/>
    <lineage>
        <taxon>Bacteria</taxon>
        <taxon>Pseudomonadati</taxon>
        <taxon>Pseudomonadota</taxon>
        <taxon>Alphaproteobacteria</taxon>
        <taxon>Acetobacterales</taxon>
        <taxon>Roseomonadaceae</taxon>
        <taxon>Roseomonas</taxon>
    </lineage>
</organism>
<gene>
    <name evidence="3" type="ORF">EBE87_11470</name>
</gene>
<dbReference type="Pfam" id="PF00561">
    <property type="entry name" value="Abhydrolase_1"/>
    <property type="match status" value="1"/>
</dbReference>
<sequence>MTAPMLRRGPRPLPLHLSLALTRGMAALTIPPPSGEDWSNWNSGWPISKAGRAEAERIGAALAAGRHPPEAFRAAVLRRLAREDRELIAGIAAYRRHPWQREAAEVPVVWEEGGSRLLDFGGTGTPVLVVPSLVNRAQVLDLLPGHSMLRHLAARGCRVLLLDWGWPGEVERRFTLTDYIAGRLERALAAPPVAALGPVALVGYCMGGLLALAAALRRPERVRALALLATPWDFAAGGAEAAERARGLAALLPGLEPVLQATGSLPVDAIQSLFAMLDPWAIARKFRAFARLDPASPRAVQFVALEDWLNDGIPLAAPVARECLGGWYGRNEPGSGCWRVAGAVVDPAALALPTFLAIPESDRIVLPASALALAARMPAAHVHMTPAGHIGMAAGGKAEAALWSPLLRWLADL</sequence>
<name>A0ABX9VJI8_9PROT</name>
<dbReference type="Proteomes" id="UP000274097">
    <property type="component" value="Unassembled WGS sequence"/>
</dbReference>
<reference evidence="3 4" key="1">
    <citation type="submission" date="2018-10" db="EMBL/GenBank/DDBJ databases">
        <title>Roseomonas sp. nov., isolated from feces of Tibetan antelopes in the Qinghai-Tibet plateau, China.</title>
        <authorList>
            <person name="Tian Z."/>
        </authorList>
    </citation>
    <scope>NUCLEOTIDE SEQUENCE [LARGE SCALE GENOMIC DNA]</scope>
    <source>
        <strain evidence="3 4">Z23</strain>
    </source>
</reference>